<feature type="transmembrane region" description="Helical" evidence="8">
    <location>
        <begin position="449"/>
        <end position="470"/>
    </location>
</feature>
<dbReference type="Pfam" id="PF01235">
    <property type="entry name" value="Na_Ala_symp"/>
    <property type="match status" value="1"/>
</dbReference>
<evidence type="ECO:0000256" key="6">
    <source>
        <dbReference type="ARBA" id="ARBA00022989"/>
    </source>
</evidence>
<sequence length="688" mass="73984">MFKYTNYLLAFLFISANVSASEFKATVTTDNPSPEINDGEARVKVNGGVPPYTYKWNKQDVKLSSDFANGLTEGEEFAVIVRDSLGSEIRLSGVVETKSGPEAINSFVKPIVGYMSDFLFWDPFSAIGIYDPVVYAELKNVKAPGWSNPEVTKIILKEWKIEEGSQVKKGDLIAIVTQDNVKDIEVYANAQGKLKHNTAEGKTIFDSNNINDIIQVGAENMASIVYDTHQPVLHPNGDIQKKGIPFIVVWLVLGAIFFTIRMRFINAMGLPHAMQLIKGKFDNPDDEGQVSHFQALTTALSGTVGLGNIAGVAVAISLGGPGATFWMIVAGLIGMASKFTECTLGVKYRVVGKDGDVSGGPMYYLSEGLKRKGLGGLGKVLAVLFAILCIGGSFGGGNMFQANQAFAQLSGEFPILEGMGIWFGIILALLVGIVIIGGIKSIAKVTDKIVPFMTGIYVLFALIIIGINFANVGDVFYEIYEGAFNSPAIKGGVIGVLIVGFQRAAFSNEAGVGSASIAHSASKTNEPVSEGVVALLEPFVDTVLVCTMTALVLVFTGYADGTSGLEGSELTSAAFGSVFPWFSLVLVIAIFLFAFSTMISWSYYGLKAWTYLFGKSKTAENTYKLIFLIFIVIGSSVGLGAVLDFSDLMILGMAFPNILGLLILSKEVRTDMISYFQRIKSGEIKKFK</sequence>
<dbReference type="InterPro" id="IPR011053">
    <property type="entry name" value="Single_hybrid_motif"/>
</dbReference>
<feature type="transmembrane region" description="Helical" evidence="8">
    <location>
        <begin position="243"/>
        <end position="260"/>
    </location>
</feature>
<dbReference type="GO" id="GO:0005283">
    <property type="term" value="F:amino acid:sodium symporter activity"/>
    <property type="evidence" value="ECO:0007669"/>
    <property type="project" value="InterPro"/>
</dbReference>
<dbReference type="RefSeq" id="WP_160633551.1">
    <property type="nucleotide sequence ID" value="NZ_WWNE01000008.1"/>
</dbReference>
<dbReference type="InterPro" id="IPR001463">
    <property type="entry name" value="Na/Ala_symport"/>
</dbReference>
<feature type="signal peptide" evidence="9">
    <location>
        <begin position="1"/>
        <end position="20"/>
    </location>
</feature>
<dbReference type="AlphaFoldDB" id="A0A6N9NL30"/>
<evidence type="ECO:0000313" key="11">
    <source>
        <dbReference type="Proteomes" id="UP000470771"/>
    </source>
</evidence>
<feature type="transmembrane region" description="Helical" evidence="8">
    <location>
        <begin position="579"/>
        <end position="604"/>
    </location>
</feature>
<dbReference type="PANTHER" id="PTHR30330:SF3">
    <property type="entry name" value="TRANSCRIPTIONAL REGULATOR, LRP FAMILY"/>
    <property type="match status" value="1"/>
</dbReference>
<keyword evidence="6 8" id="KW-1133">Transmembrane helix</keyword>
<organism evidence="10 11">
    <name type="scientific">Acidiluteibacter ferrifornacis</name>
    <dbReference type="NCBI Taxonomy" id="2692424"/>
    <lineage>
        <taxon>Bacteria</taxon>
        <taxon>Pseudomonadati</taxon>
        <taxon>Bacteroidota</taxon>
        <taxon>Flavobacteriia</taxon>
        <taxon>Flavobacteriales</taxon>
        <taxon>Cryomorphaceae</taxon>
        <taxon>Acidiluteibacter</taxon>
    </lineage>
</organism>
<name>A0A6N9NL30_9FLAO</name>
<keyword evidence="4 8" id="KW-1003">Cell membrane</keyword>
<evidence type="ECO:0000256" key="3">
    <source>
        <dbReference type="ARBA" id="ARBA00022448"/>
    </source>
</evidence>
<keyword evidence="7 8" id="KW-0472">Membrane</keyword>
<gene>
    <name evidence="10" type="ORF">GQN54_10735</name>
</gene>
<evidence type="ECO:0000256" key="4">
    <source>
        <dbReference type="ARBA" id="ARBA00022475"/>
    </source>
</evidence>
<feature type="transmembrane region" description="Helical" evidence="8">
    <location>
        <begin position="482"/>
        <end position="501"/>
    </location>
</feature>
<dbReference type="NCBIfam" id="TIGR00835">
    <property type="entry name" value="agcS"/>
    <property type="match status" value="1"/>
</dbReference>
<feature type="transmembrane region" description="Helical" evidence="8">
    <location>
        <begin position="380"/>
        <end position="400"/>
    </location>
</feature>
<keyword evidence="9" id="KW-0732">Signal</keyword>
<keyword evidence="5 8" id="KW-0812">Transmembrane</keyword>
<feature type="transmembrane region" description="Helical" evidence="8">
    <location>
        <begin position="625"/>
        <end position="642"/>
    </location>
</feature>
<evidence type="ECO:0000313" key="10">
    <source>
        <dbReference type="EMBL" id="NBG66594.1"/>
    </source>
</evidence>
<evidence type="ECO:0000256" key="5">
    <source>
        <dbReference type="ARBA" id="ARBA00022692"/>
    </source>
</evidence>
<comment type="similarity">
    <text evidence="2 8">Belongs to the alanine or glycine:cation symporter (AGCS) (TC 2.A.25) family.</text>
</comment>
<keyword evidence="11" id="KW-1185">Reference proteome</keyword>
<evidence type="ECO:0000256" key="7">
    <source>
        <dbReference type="ARBA" id="ARBA00023136"/>
    </source>
</evidence>
<dbReference type="Gene3D" id="1.20.1740.10">
    <property type="entry name" value="Amino acid/polyamine transporter I"/>
    <property type="match status" value="1"/>
</dbReference>
<comment type="caution">
    <text evidence="10">The sequence shown here is derived from an EMBL/GenBank/DDBJ whole genome shotgun (WGS) entry which is preliminary data.</text>
</comment>
<dbReference type="SUPFAM" id="SSF51230">
    <property type="entry name" value="Single hybrid motif"/>
    <property type="match status" value="1"/>
</dbReference>
<keyword evidence="8" id="KW-0769">Symport</keyword>
<evidence type="ECO:0000256" key="8">
    <source>
        <dbReference type="RuleBase" id="RU363064"/>
    </source>
</evidence>
<feature type="transmembrane region" description="Helical" evidence="8">
    <location>
        <begin position="648"/>
        <end position="665"/>
    </location>
</feature>
<proteinExistence type="inferred from homology"/>
<feature type="chain" id="PRO_5026858402" evidence="9">
    <location>
        <begin position="21"/>
        <end position="688"/>
    </location>
</feature>
<evidence type="ECO:0000256" key="9">
    <source>
        <dbReference type="SAM" id="SignalP"/>
    </source>
</evidence>
<dbReference type="PRINTS" id="PR00175">
    <property type="entry name" value="NAALASMPORT"/>
</dbReference>
<protein>
    <submittedName>
        <fullName evidence="10">Amino acid carrier protein</fullName>
    </submittedName>
</protein>
<evidence type="ECO:0000256" key="1">
    <source>
        <dbReference type="ARBA" id="ARBA00004651"/>
    </source>
</evidence>
<dbReference type="PANTHER" id="PTHR30330">
    <property type="entry name" value="AGSS FAMILY TRANSPORTER, SODIUM-ALANINE"/>
    <property type="match status" value="1"/>
</dbReference>
<dbReference type="Gene3D" id="2.40.50.100">
    <property type="match status" value="1"/>
</dbReference>
<evidence type="ECO:0000256" key="2">
    <source>
        <dbReference type="ARBA" id="ARBA00009261"/>
    </source>
</evidence>
<feature type="transmembrane region" description="Helical" evidence="8">
    <location>
        <begin position="539"/>
        <end position="559"/>
    </location>
</feature>
<comment type="subcellular location">
    <subcellularLocation>
        <location evidence="1 8">Cell membrane</location>
        <topology evidence="1 8">Multi-pass membrane protein</topology>
    </subcellularLocation>
</comment>
<reference evidence="10 11" key="1">
    <citation type="submission" date="2019-12" db="EMBL/GenBank/DDBJ databases">
        <authorList>
            <person name="Zhao J."/>
        </authorList>
    </citation>
    <scope>NUCLEOTIDE SEQUENCE [LARGE SCALE GENOMIC DNA]</scope>
    <source>
        <strain evidence="10 11">S-15</strain>
    </source>
</reference>
<feature type="transmembrane region" description="Helical" evidence="8">
    <location>
        <begin position="420"/>
        <end position="437"/>
    </location>
</feature>
<dbReference type="Proteomes" id="UP000470771">
    <property type="component" value="Unassembled WGS sequence"/>
</dbReference>
<keyword evidence="3 8" id="KW-0813">Transport</keyword>
<dbReference type="GO" id="GO:0005886">
    <property type="term" value="C:plasma membrane"/>
    <property type="evidence" value="ECO:0007669"/>
    <property type="project" value="UniProtKB-SubCell"/>
</dbReference>
<accession>A0A6N9NL30</accession>
<dbReference type="EMBL" id="WWNE01000008">
    <property type="protein sequence ID" value="NBG66594.1"/>
    <property type="molecule type" value="Genomic_DNA"/>
</dbReference>